<organism evidence="1 2">
    <name type="scientific">Bacillus phage vB_BsuM-Goe3</name>
    <dbReference type="NCBI Taxonomy" id="1933063"/>
    <lineage>
        <taxon>Viruses</taxon>
        <taxon>Duplodnaviria</taxon>
        <taxon>Heunggongvirae</taxon>
        <taxon>Uroviricota</taxon>
        <taxon>Caudoviricetes</taxon>
        <taxon>Herelleviridae</taxon>
        <taxon>Bastillevirinae</taxon>
        <taxon>Grisebachstrassevirus</taxon>
        <taxon>Grisebachstrassevirus goe3</taxon>
    </lineage>
</organism>
<gene>
    <name evidence="1" type="ORF">Goe3_c18100</name>
</gene>
<evidence type="ECO:0000313" key="1">
    <source>
        <dbReference type="EMBL" id="APZ82642.1"/>
    </source>
</evidence>
<dbReference type="EMBL" id="KY368640">
    <property type="protein sequence ID" value="APZ82642.1"/>
    <property type="molecule type" value="Genomic_DNA"/>
</dbReference>
<accession>A0A217ERB5</accession>
<organismHost>
    <name type="scientific">Bacillus subtilis</name>
    <dbReference type="NCBI Taxonomy" id="1423"/>
</organismHost>
<name>A0A217ERB5_BPGO3</name>
<reference evidence="1" key="1">
    <citation type="journal article" date="2017" name="Viruses">
        <title>Characterization of Bacillus subtilis Viruses vB_BsuM-Goe2 and vB_BsuM-Goe3.</title>
        <authorList>
            <person name="Willms I.M."/>
            <person name="Hoppert M."/>
            <person name="Hertel R."/>
        </authorList>
    </citation>
    <scope>NUCLEOTIDE SEQUENCE [LARGE SCALE GENOMIC DNA]</scope>
</reference>
<sequence>MNQGVAQVHMYMSEKEFTELKNGDVAFGYTKGYTEYNIHVSVPVDSVINILDVSENGEVHYEYEVQLEGGGL</sequence>
<evidence type="ECO:0000313" key="2">
    <source>
        <dbReference type="Proteomes" id="UP000221795"/>
    </source>
</evidence>
<keyword evidence="2" id="KW-1185">Reference proteome</keyword>
<proteinExistence type="predicted"/>
<protein>
    <submittedName>
        <fullName evidence="1">Uncharacterized protein</fullName>
    </submittedName>
</protein>
<dbReference type="Proteomes" id="UP000221795">
    <property type="component" value="Segment"/>
</dbReference>